<dbReference type="InterPro" id="IPR036291">
    <property type="entry name" value="NAD(P)-bd_dom_sf"/>
</dbReference>
<dbReference type="SUPFAM" id="SSF51735">
    <property type="entry name" value="NAD(P)-binding Rossmann-fold domains"/>
    <property type="match status" value="1"/>
</dbReference>
<proteinExistence type="predicted"/>
<dbReference type="PATRIC" id="fig|1265819.5.peg.1625"/>
<organism evidence="1 2">
    <name type="scientific">Listeria grandensis FSL F6-0971</name>
    <dbReference type="NCBI Taxonomy" id="1265819"/>
    <lineage>
        <taxon>Bacteria</taxon>
        <taxon>Bacillati</taxon>
        <taxon>Bacillota</taxon>
        <taxon>Bacilli</taxon>
        <taxon>Bacillales</taxon>
        <taxon>Listeriaceae</taxon>
        <taxon>Listeria</taxon>
    </lineage>
</organism>
<accession>W7BFK5</accession>
<comment type="caution">
    <text evidence="1">The sequence shown here is derived from an EMBL/GenBank/DDBJ whole genome shotgun (WGS) entry which is preliminary data.</text>
</comment>
<dbReference type="Proteomes" id="UP000019253">
    <property type="component" value="Unassembled WGS sequence"/>
</dbReference>
<name>W7BFK5_9LIST</name>
<dbReference type="EMBL" id="AODD01000009">
    <property type="protein sequence ID" value="EUJ23610.1"/>
    <property type="molecule type" value="Genomic_DNA"/>
</dbReference>
<evidence type="ECO:0008006" key="3">
    <source>
        <dbReference type="Google" id="ProtNLM"/>
    </source>
</evidence>
<keyword evidence="2" id="KW-1185">Reference proteome</keyword>
<sequence>MYADMPNGYTRDYVYVEDVVEANRLVSEEAVNTVIHISSEEEIAILEMLKKYCDDY</sequence>
<evidence type="ECO:0000313" key="2">
    <source>
        <dbReference type="Proteomes" id="UP000019253"/>
    </source>
</evidence>
<gene>
    <name evidence="1" type="ORF">PGRAN_08118</name>
</gene>
<dbReference type="AlphaFoldDB" id="W7BFK5"/>
<evidence type="ECO:0000313" key="1">
    <source>
        <dbReference type="EMBL" id="EUJ23610.1"/>
    </source>
</evidence>
<dbReference type="STRING" id="1265819.PGRAN_08118"/>
<dbReference type="Gene3D" id="3.40.50.720">
    <property type="entry name" value="NAD(P)-binding Rossmann-like Domain"/>
    <property type="match status" value="1"/>
</dbReference>
<protein>
    <recommendedName>
        <fullName evidence="3">UDP-glucose 4-epimerase</fullName>
    </recommendedName>
</protein>
<reference evidence="1 2" key="1">
    <citation type="journal article" date="2014" name="Int. J. Syst. Evol. Microbiol.">
        <title>Listeria floridensis sp. nov., Listeria aquatica sp. nov., Listeria cornellensis sp. nov., Listeria riparia sp. nov. and Listeria grandensis sp. nov., from agricultural and natural environments.</title>
        <authorList>
            <person name="den Bakker H.C."/>
            <person name="Warchocki S."/>
            <person name="Wright E.M."/>
            <person name="Allred A.F."/>
            <person name="Ahlstrom C."/>
            <person name="Manuel C.S."/>
            <person name="Stasiewicz M.J."/>
            <person name="Burrell A."/>
            <person name="Roof S."/>
            <person name="Strawn L."/>
            <person name="Fortes E.D."/>
            <person name="Nightingale K.K."/>
            <person name="Kephart D."/>
            <person name="Wiedmann M."/>
        </authorList>
    </citation>
    <scope>NUCLEOTIDE SEQUENCE [LARGE SCALE GENOMIC DNA]</scope>
    <source>
        <strain evidence="2">FSL F6-971</strain>
    </source>
</reference>